<dbReference type="Pfam" id="PF18986">
    <property type="entry name" value="DUF5719"/>
    <property type="match status" value="1"/>
</dbReference>
<feature type="signal peptide" evidence="2">
    <location>
        <begin position="1"/>
        <end position="32"/>
    </location>
</feature>
<dbReference type="STRING" id="310781.SAMN05216259_10610"/>
<dbReference type="RefSeq" id="WP_093784830.1">
    <property type="nucleotide sequence ID" value="NZ_FNIE01000006.1"/>
</dbReference>
<feature type="chain" id="PRO_5011592368" description="Secreted protein" evidence="2">
    <location>
        <begin position="33"/>
        <end position="485"/>
    </location>
</feature>
<dbReference type="AlphaFoldDB" id="A0A1H0ES68"/>
<feature type="region of interest" description="Disordered" evidence="1">
    <location>
        <begin position="52"/>
        <end position="105"/>
    </location>
</feature>
<evidence type="ECO:0000313" key="3">
    <source>
        <dbReference type="EMBL" id="SDN85212.1"/>
    </source>
</evidence>
<evidence type="ECO:0000313" key="4">
    <source>
        <dbReference type="Proteomes" id="UP000199341"/>
    </source>
</evidence>
<reference evidence="3 4" key="1">
    <citation type="submission" date="2016-10" db="EMBL/GenBank/DDBJ databases">
        <authorList>
            <person name="de Groot N.N."/>
        </authorList>
    </citation>
    <scope>NUCLEOTIDE SEQUENCE [LARGE SCALE GENOMIC DNA]</scope>
    <source>
        <strain evidence="3 4">CGMCC 4.2022</strain>
    </source>
</reference>
<keyword evidence="2" id="KW-0732">Signal</keyword>
<dbReference type="InterPro" id="IPR043777">
    <property type="entry name" value="DUF5719"/>
</dbReference>
<gene>
    <name evidence="3" type="ORF">SAMN05216259_10610</name>
</gene>
<keyword evidence="4" id="KW-1185">Reference proteome</keyword>
<evidence type="ECO:0000256" key="2">
    <source>
        <dbReference type="SAM" id="SignalP"/>
    </source>
</evidence>
<dbReference type="OrthoDB" id="3729011at2"/>
<feature type="compositionally biased region" description="Low complexity" evidence="1">
    <location>
        <begin position="80"/>
        <end position="96"/>
    </location>
</feature>
<proteinExistence type="predicted"/>
<evidence type="ECO:0000256" key="1">
    <source>
        <dbReference type="SAM" id="MobiDB-lite"/>
    </source>
</evidence>
<protein>
    <recommendedName>
        <fullName evidence="5">Secreted protein</fullName>
    </recommendedName>
</protein>
<evidence type="ECO:0008006" key="5">
    <source>
        <dbReference type="Google" id="ProtNLM"/>
    </source>
</evidence>
<name>A0A1H0ES68_9ACTN</name>
<feature type="compositionally biased region" description="Polar residues" evidence="1">
    <location>
        <begin position="57"/>
        <end position="70"/>
    </location>
</feature>
<sequence>MNRSTISLAAGAAALVALTGAASLTGGSSSDAAPATAAAQLPVQRSTLLCPEPSPSEFAQTTYTSFTPQGTGSGTGSATLVPATAKPKPLKPLTATGKPATSTNNKAGAPALIGNAEGALAPGWTVQQTTTVTDGPGRGLLGLSCVAPDTDFWFPGASTKDDRQDYVDLVNPDETPAVVDIELYGPNGALKTATADGITVPGDSSKPVLLSTLVAEKETDLTVHVVARSGRVGAAVQATDTTKGTDWLAPAAEPATSLVLPGIPKDATDVRLVAYAAGSDDADLTLKLATSTGSIVPAGHETLHVKSGMTVGVDLGDVTKDDAGSLLIGSSTVHQAVPVVAALVVTRGKGSDQEIAFLPATPAIGKRGTVADNRAKGSTLSLTAVGQDASVRITSSAGSTGGSAATKTVTVKAGTTTALTPPQPSGLKGGYAVTVERLSGGQLYASRTLALPQNGVPMFTIQPIPDDRSTVAVPKAHTDLRILEP</sequence>
<dbReference type="Proteomes" id="UP000199341">
    <property type="component" value="Unassembled WGS sequence"/>
</dbReference>
<organism evidence="3 4">
    <name type="scientific">Actinacidiphila guanduensis</name>
    <dbReference type="NCBI Taxonomy" id="310781"/>
    <lineage>
        <taxon>Bacteria</taxon>
        <taxon>Bacillati</taxon>
        <taxon>Actinomycetota</taxon>
        <taxon>Actinomycetes</taxon>
        <taxon>Kitasatosporales</taxon>
        <taxon>Streptomycetaceae</taxon>
        <taxon>Actinacidiphila</taxon>
    </lineage>
</organism>
<accession>A0A1H0ES68</accession>
<dbReference type="EMBL" id="FNIE01000006">
    <property type="protein sequence ID" value="SDN85212.1"/>
    <property type="molecule type" value="Genomic_DNA"/>
</dbReference>